<dbReference type="AlphaFoldDB" id="A0A1H3KS32"/>
<evidence type="ECO:0000313" key="4">
    <source>
        <dbReference type="Proteomes" id="UP000198625"/>
    </source>
</evidence>
<keyword evidence="4" id="KW-1185">Reference proteome</keyword>
<dbReference type="PROSITE" id="PS51257">
    <property type="entry name" value="PROKAR_LIPOPROTEIN"/>
    <property type="match status" value="1"/>
</dbReference>
<dbReference type="InterPro" id="IPR042100">
    <property type="entry name" value="Bug_dom1"/>
</dbReference>
<dbReference type="RefSeq" id="WP_091726172.1">
    <property type="nucleotide sequence ID" value="NZ_FNQE01000002.1"/>
</dbReference>
<name>A0A1H3KS32_9FIRM</name>
<comment type="similarity">
    <text evidence="1">Belongs to the UPF0065 (bug) family.</text>
</comment>
<dbReference type="OrthoDB" id="8880247at2"/>
<dbReference type="CDD" id="cd07012">
    <property type="entry name" value="PBP2_Bug_TTT"/>
    <property type="match status" value="1"/>
</dbReference>
<dbReference type="Gene3D" id="3.40.190.10">
    <property type="entry name" value="Periplasmic binding protein-like II"/>
    <property type="match status" value="1"/>
</dbReference>
<dbReference type="STRING" id="415015.SAMN05660462_00279"/>
<dbReference type="PIRSF" id="PIRSF017082">
    <property type="entry name" value="YflP"/>
    <property type="match status" value="1"/>
</dbReference>
<organism evidence="3 4">
    <name type="scientific">Proteiniborus ethanoligenes</name>
    <dbReference type="NCBI Taxonomy" id="415015"/>
    <lineage>
        <taxon>Bacteria</taxon>
        <taxon>Bacillati</taxon>
        <taxon>Bacillota</taxon>
        <taxon>Clostridia</taxon>
        <taxon>Eubacteriales</taxon>
        <taxon>Proteiniborus</taxon>
    </lineage>
</organism>
<dbReference type="InterPro" id="IPR005064">
    <property type="entry name" value="BUG"/>
</dbReference>
<keyword evidence="2" id="KW-0732">Signal</keyword>
<sequence length="329" mass="35849">MKKAISFLIIFVLMMGLVACGQSTDNSAKKEAGLDYPKRAIEIVVPFGPGGSADIMTRQLATWMGDYVDKPINVINKAGSGGVDGMVYVAQAPADGYTILQITPSHAIAEAVGRPNANLTGDFEPIANFQKDIQVFGVSKDSPFNTIDELIEYAKANPGKLKIGGTSPGGLDDYMANGFAKEAGIELTYVPYNSASETKAAALGGELDIYQDKVISFLTMVRAGDIKPLVVLHDERLTMIEELKDVPCTVEKGIEFTQGSWRGFAVKKGTPQEIKDYLTEIIEKVYNSDVYKEASEKDMSNIIPGYVGQKEYGEMWADEITKFREVLVK</sequence>
<dbReference type="Gene3D" id="3.40.190.150">
    <property type="entry name" value="Bordetella uptake gene, domain 1"/>
    <property type="match status" value="1"/>
</dbReference>
<accession>A0A1H3KS32</accession>
<dbReference type="SUPFAM" id="SSF53850">
    <property type="entry name" value="Periplasmic binding protein-like II"/>
    <property type="match status" value="1"/>
</dbReference>
<feature type="signal peptide" evidence="2">
    <location>
        <begin position="1"/>
        <end position="21"/>
    </location>
</feature>
<proteinExistence type="inferred from homology"/>
<dbReference type="Pfam" id="PF03401">
    <property type="entry name" value="TctC"/>
    <property type="match status" value="1"/>
</dbReference>
<dbReference type="PANTHER" id="PTHR42928:SF5">
    <property type="entry name" value="BLR1237 PROTEIN"/>
    <property type="match status" value="1"/>
</dbReference>
<evidence type="ECO:0000256" key="2">
    <source>
        <dbReference type="SAM" id="SignalP"/>
    </source>
</evidence>
<dbReference type="EMBL" id="FNQE01000002">
    <property type="protein sequence ID" value="SDY54464.1"/>
    <property type="molecule type" value="Genomic_DNA"/>
</dbReference>
<dbReference type="Proteomes" id="UP000198625">
    <property type="component" value="Unassembled WGS sequence"/>
</dbReference>
<feature type="chain" id="PRO_5039660916" evidence="2">
    <location>
        <begin position="22"/>
        <end position="329"/>
    </location>
</feature>
<evidence type="ECO:0000313" key="3">
    <source>
        <dbReference type="EMBL" id="SDY54464.1"/>
    </source>
</evidence>
<dbReference type="PANTHER" id="PTHR42928">
    <property type="entry name" value="TRICARBOXYLATE-BINDING PROTEIN"/>
    <property type="match status" value="1"/>
</dbReference>
<evidence type="ECO:0000256" key="1">
    <source>
        <dbReference type="ARBA" id="ARBA00006987"/>
    </source>
</evidence>
<reference evidence="3 4" key="1">
    <citation type="submission" date="2016-10" db="EMBL/GenBank/DDBJ databases">
        <authorList>
            <person name="de Groot N.N."/>
        </authorList>
    </citation>
    <scope>NUCLEOTIDE SEQUENCE [LARGE SCALE GENOMIC DNA]</scope>
    <source>
        <strain evidence="3 4">DSM 21650</strain>
    </source>
</reference>
<keyword evidence="3" id="KW-0675">Receptor</keyword>
<protein>
    <submittedName>
        <fullName evidence="3">Tripartite-type tricarboxylate transporter, receptor component TctC</fullName>
    </submittedName>
</protein>
<gene>
    <name evidence="3" type="ORF">SAMN05660462_00279</name>
</gene>